<reference evidence="2 3" key="1">
    <citation type="submission" date="2017-05" db="EMBL/GenBank/DDBJ databases">
        <title>Biotechnological potential of actinobacteria isolated from South African environments.</title>
        <authorList>
            <person name="Le Roes-Hill M."/>
            <person name="Prins A."/>
            <person name="Durrell K.A."/>
        </authorList>
    </citation>
    <scope>NUCLEOTIDE SEQUENCE [LARGE SCALE GENOMIC DNA]</scope>
    <source>
        <strain evidence="2">BS2</strain>
    </source>
</reference>
<dbReference type="AlphaFoldDB" id="A0A243QEI0"/>
<accession>A0A243QEI0</accession>
<name>A0A243QEI0_9ACTN</name>
<protein>
    <submittedName>
        <fullName evidence="2">ATP/GTP-binding protein</fullName>
    </submittedName>
</protein>
<feature type="domain" description="Double-GTPase 2" evidence="1">
    <location>
        <begin position="11"/>
        <end position="151"/>
    </location>
</feature>
<dbReference type="InterPro" id="IPR027417">
    <property type="entry name" value="P-loop_NTPase"/>
</dbReference>
<dbReference type="EMBL" id="NGFO01000004">
    <property type="protein sequence ID" value="OUC80090.1"/>
    <property type="molecule type" value="Genomic_DNA"/>
</dbReference>
<dbReference type="RefSeq" id="WP_086534280.1">
    <property type="nucleotide sequence ID" value="NZ_NGFO01000004.1"/>
</dbReference>
<dbReference type="OrthoDB" id="4476065at2"/>
<dbReference type="Pfam" id="PF19993">
    <property type="entry name" value="DO-GTPase2"/>
    <property type="match status" value="1"/>
</dbReference>
<evidence type="ECO:0000313" key="2">
    <source>
        <dbReference type="EMBL" id="OUC80090.1"/>
    </source>
</evidence>
<organism evidence="2 3">
    <name type="scientific">Gordonia lacunae</name>
    <dbReference type="NCBI Taxonomy" id="417102"/>
    <lineage>
        <taxon>Bacteria</taxon>
        <taxon>Bacillati</taxon>
        <taxon>Actinomycetota</taxon>
        <taxon>Actinomycetes</taxon>
        <taxon>Mycobacteriales</taxon>
        <taxon>Gordoniaceae</taxon>
        <taxon>Gordonia</taxon>
    </lineage>
</organism>
<proteinExistence type="predicted"/>
<dbReference type="Gene3D" id="3.40.50.300">
    <property type="entry name" value="P-loop containing nucleotide triphosphate hydrolases"/>
    <property type="match status" value="1"/>
</dbReference>
<gene>
    <name evidence="2" type="ORF">CA982_05210</name>
</gene>
<evidence type="ECO:0000313" key="3">
    <source>
        <dbReference type="Proteomes" id="UP000194632"/>
    </source>
</evidence>
<comment type="caution">
    <text evidence="2">The sequence shown here is derived from an EMBL/GenBank/DDBJ whole genome shotgun (WGS) entry which is preliminary data.</text>
</comment>
<dbReference type="InterPro" id="IPR045528">
    <property type="entry name" value="DO-GTPase2"/>
</dbReference>
<evidence type="ECO:0000259" key="1">
    <source>
        <dbReference type="Pfam" id="PF19993"/>
    </source>
</evidence>
<sequence length="393" mass="44088">MAKYPRVREQHIAVFGESGSGKTVLVSSFFGPTQEGSYKNDLWDLVADDTGQGSRLYQNYLGMRDRAMAPITTRFKSTTYYFSVRLKGGDNDAAKKRPFDVLRLAWHDYPGEWFETEPSSEEESNRRIDSFRSLLRSDVAILLVDGQKLLEYPGEEERYLKSLMFNFRHGLLHLKDDLLKDGPIVEFPRVWILALSKADLFPDWDVDMFRDLVILTAGEDIERLRSTVAELIKSPEALSIGEDFMLLSSAKFELKADGPKTLDIDLTQRVGLDLVLPVASILPLERRVQWQGRYSIPLKVLDSLADGADVLSAGIADGKFAPVDKLLARIAKGGKIASIALPVLAKAVQLAGSELRKANEQARSQHDYLRATLTQFKLDLEQGVVDKVIKNPK</sequence>
<keyword evidence="3" id="KW-1185">Reference proteome</keyword>
<dbReference type="Proteomes" id="UP000194632">
    <property type="component" value="Unassembled WGS sequence"/>
</dbReference>
<dbReference type="SUPFAM" id="SSF52540">
    <property type="entry name" value="P-loop containing nucleoside triphosphate hydrolases"/>
    <property type="match status" value="1"/>
</dbReference>
<dbReference type="STRING" id="417102.CA982_05210"/>